<evidence type="ECO:0000256" key="18">
    <source>
        <dbReference type="ARBA" id="ARBA00033405"/>
    </source>
</evidence>
<keyword evidence="7 22" id="KW-0812">Transmembrane</keyword>
<keyword evidence="17" id="KW-0539">Nucleus</keyword>
<dbReference type="Gene3D" id="3.90.530.10">
    <property type="entry name" value="XPA C-terminal domain"/>
    <property type="match status" value="1"/>
</dbReference>
<keyword evidence="8" id="KW-0256">Endoplasmic reticulum</keyword>
<dbReference type="NCBIfam" id="TIGR01297">
    <property type="entry name" value="CDF"/>
    <property type="match status" value="1"/>
</dbReference>
<evidence type="ECO:0000256" key="21">
    <source>
        <dbReference type="ARBA" id="ARBA00048349"/>
    </source>
</evidence>
<dbReference type="GO" id="GO:0005634">
    <property type="term" value="C:nucleus"/>
    <property type="evidence" value="ECO:0007669"/>
    <property type="project" value="UniProtKB-SubCell"/>
</dbReference>
<keyword evidence="11 22" id="KW-1133">Transmembrane helix</keyword>
<dbReference type="EMBL" id="ASGP02000004">
    <property type="protein sequence ID" value="KAH9511616.1"/>
    <property type="molecule type" value="Genomic_DNA"/>
</dbReference>
<evidence type="ECO:0000313" key="25">
    <source>
        <dbReference type="EMBL" id="KAH9511616.1"/>
    </source>
</evidence>
<dbReference type="Proteomes" id="UP000790347">
    <property type="component" value="Unassembled WGS sequence"/>
</dbReference>
<comment type="caution">
    <text evidence="25">The sequence shown here is derived from an EMBL/GenBank/DDBJ whole genome shotgun (WGS) entry which is preliminary data.</text>
</comment>
<keyword evidence="12" id="KW-0805">Transcription regulation</keyword>
<feature type="transmembrane region" description="Helical" evidence="22">
    <location>
        <begin position="437"/>
        <end position="458"/>
    </location>
</feature>
<keyword evidence="15 22" id="KW-0472">Membrane</keyword>
<dbReference type="GO" id="GO:0005783">
    <property type="term" value="C:endoplasmic reticulum"/>
    <property type="evidence" value="ECO:0007669"/>
    <property type="project" value="UniProtKB-SubCell"/>
</dbReference>
<comment type="subcellular location">
    <subcellularLocation>
        <location evidence="3">Endoplasmic reticulum</location>
    </subcellularLocation>
    <subcellularLocation>
        <location evidence="2">Mitochondrion membrane</location>
        <topology evidence="2">Multi-pass membrane protein</topology>
    </subcellularLocation>
    <subcellularLocation>
        <location evidence="1">Nucleus</location>
    </subcellularLocation>
</comment>
<dbReference type="CDD" id="cd21078">
    <property type="entry name" value="NTD_ZNT9"/>
    <property type="match status" value="1"/>
</dbReference>
<dbReference type="GO" id="GO:0008324">
    <property type="term" value="F:monoatomic cation transmembrane transporter activity"/>
    <property type="evidence" value="ECO:0007669"/>
    <property type="project" value="InterPro"/>
</dbReference>
<dbReference type="OrthoDB" id="435980at2759"/>
<dbReference type="GO" id="GO:0015297">
    <property type="term" value="F:antiporter activity"/>
    <property type="evidence" value="ECO:0007669"/>
    <property type="project" value="UniProtKB-KW"/>
</dbReference>
<sequence>MTIISNLIMANNYRPTNHSTKMLMTIMLRSMIRRNMIMMNNNHQQFKRRSLFILNSCPFPSSSSSSSSRLVFQNNHQYRSFIVNTPSQQHYRLVNNYWLQLTRTLSNTTTGSKSEDIHVIPKVKTINTKERNKDLTLGRNFITTTRAMREYALDISDLVDLRKFQRRSPYNDEPPITVYLRKDVEAKALEVWKNWDCLNEELRRRKEKEETYSDSLLIVKKYNKDYRRLNTPQAKFRENIMRESGRVVMAAVIINGANFFLKLFAWLYTGSHSLFSEAIHSLADTCNQLLLAFGIRKSIQVPNKDHPYGYHPMRYISSLISGVAIFCTGTGLSIYHGIDGILHPEPIESYYWAYFILLGSLISEGGTLIIALNAARRSASLQGISLTQYILAGSDPTLNVVILEDFAAVLGVTIAAGCMGLTSYFNTPIFDACGSLAIGALLGVVASFVIYTNAGALVGKSIAPNRMGEINKFLESDGMVRAIHDVKATHMGNDMVRYKAEVDFDGRKLTRNYLDSIDLEVLYKEMLSVKTMDECEEFMLKHGENIVDLLGAEVDRIENELKAKHPEVRHVDLEVL</sequence>
<dbReference type="Gene3D" id="1.20.1510.10">
    <property type="entry name" value="Cation efflux protein transmembrane domain"/>
    <property type="match status" value="1"/>
</dbReference>
<feature type="transmembrane region" description="Helical" evidence="22">
    <location>
        <begin position="247"/>
        <end position="268"/>
    </location>
</feature>
<evidence type="ECO:0000256" key="22">
    <source>
        <dbReference type="SAM" id="Phobius"/>
    </source>
</evidence>
<reference evidence="24" key="3">
    <citation type="journal article" date="2021" name="World Allergy Organ. J.">
        <title>Chromosome-level assembly of Dermatophagoides farinae genome and transcriptome reveals two novel allergens Der f 37 and Der f 39.</title>
        <authorList>
            <person name="Chen J."/>
            <person name="Cai Z."/>
            <person name="Fan D."/>
            <person name="Hu J."/>
            <person name="Hou Y."/>
            <person name="He Y."/>
            <person name="Zhang Z."/>
            <person name="Zhao Z."/>
            <person name="Gao P."/>
            <person name="Hu W."/>
            <person name="Sun J."/>
            <person name="Li J."/>
            <person name="Ji K."/>
        </authorList>
    </citation>
    <scope>NUCLEOTIDE SEQUENCE</scope>
    <source>
        <strain evidence="24">JKM2019</strain>
    </source>
</reference>
<evidence type="ECO:0000256" key="13">
    <source>
        <dbReference type="ARBA" id="ARBA00023065"/>
    </source>
</evidence>
<evidence type="ECO:0000256" key="2">
    <source>
        <dbReference type="ARBA" id="ARBA00004225"/>
    </source>
</evidence>
<dbReference type="InterPro" id="IPR009061">
    <property type="entry name" value="DNA-bd_dom_put_sf"/>
</dbReference>
<dbReference type="PANTHER" id="PTHR13414:SF9">
    <property type="entry name" value="PROTON-COUPLED ZINC ANTIPORTER SLC30A9, MITOCHONDRIAL"/>
    <property type="match status" value="1"/>
</dbReference>
<comment type="catalytic activity">
    <reaction evidence="21">
        <text>Zn(2+)(in) + 2 H(+)(out) = Zn(2+)(out) + 2 H(+)(in)</text>
        <dbReference type="Rhea" id="RHEA:72627"/>
        <dbReference type="ChEBI" id="CHEBI:15378"/>
        <dbReference type="ChEBI" id="CHEBI:29105"/>
    </reaction>
</comment>
<comment type="similarity">
    <text evidence="4">Belongs to the cation diffusion facilitator (CDF) transporter (TC 2.A.4) family. SLC30A subfamily.</text>
</comment>
<evidence type="ECO:0000256" key="8">
    <source>
        <dbReference type="ARBA" id="ARBA00022824"/>
    </source>
</evidence>
<dbReference type="InterPro" id="IPR002524">
    <property type="entry name" value="Cation_efflux"/>
</dbReference>
<dbReference type="AlphaFoldDB" id="A0A922HXV1"/>
<evidence type="ECO:0000313" key="26">
    <source>
        <dbReference type="Proteomes" id="UP000790347"/>
    </source>
</evidence>
<dbReference type="GO" id="GO:0006882">
    <property type="term" value="P:intracellular zinc ion homeostasis"/>
    <property type="evidence" value="ECO:0007669"/>
    <property type="project" value="TreeGrafter"/>
</dbReference>
<evidence type="ECO:0000256" key="6">
    <source>
        <dbReference type="ARBA" id="ARBA00022449"/>
    </source>
</evidence>
<evidence type="ECO:0000256" key="20">
    <source>
        <dbReference type="ARBA" id="ARBA00034922"/>
    </source>
</evidence>
<dbReference type="Proteomes" id="UP000828236">
    <property type="component" value="Unassembled WGS sequence"/>
</dbReference>
<name>A0A922HXV1_DERFA</name>
<dbReference type="SUPFAM" id="SSF46955">
    <property type="entry name" value="Putative DNA-binding domain"/>
    <property type="match status" value="1"/>
</dbReference>
<keyword evidence="9" id="KW-0862">Zinc</keyword>
<dbReference type="InterPro" id="IPR058533">
    <property type="entry name" value="Cation_efflux_TM"/>
</dbReference>
<reference evidence="25" key="4">
    <citation type="journal article" date="2022" name="Res Sq">
        <title>Comparative Genomics Reveals Insights into the Divergent Evolution of Astigmatic Mites and Household Pest Adaptations.</title>
        <authorList>
            <person name="Xiong Q."/>
            <person name="Wan A.T.-Y."/>
            <person name="Liu X.-Y."/>
            <person name="Fung C.S.-H."/>
            <person name="Xiao X."/>
            <person name="Malainual N."/>
            <person name="Hou J."/>
            <person name="Wang L."/>
            <person name="Wang M."/>
            <person name="Yang K."/>
            <person name="Cui Y."/>
            <person name="Leung E."/>
            <person name="Nong W."/>
            <person name="Shin S.-K."/>
            <person name="Au S."/>
            <person name="Jeong K.Y."/>
            <person name="Chew F.T."/>
            <person name="Hui J."/>
            <person name="Leung T.F."/>
            <person name="Tungtrongchitr A."/>
            <person name="Zhong N."/>
            <person name="Liu Z."/>
            <person name="Tsui S."/>
        </authorList>
    </citation>
    <scope>NUCLEOTIDE SEQUENCE</scope>
    <source>
        <strain evidence="25">Derf</strain>
        <tissue evidence="25">Whole organism</tissue>
    </source>
</reference>
<dbReference type="InterPro" id="IPR027469">
    <property type="entry name" value="Cation_efflux_TMD_sf"/>
</dbReference>
<evidence type="ECO:0000256" key="11">
    <source>
        <dbReference type="ARBA" id="ARBA00022989"/>
    </source>
</evidence>
<gene>
    <name evidence="25" type="ORF">DERF_010064</name>
    <name evidence="24" type="ORF">HUG17_0103</name>
</gene>
<evidence type="ECO:0000256" key="10">
    <source>
        <dbReference type="ARBA" id="ARBA00022906"/>
    </source>
</evidence>
<evidence type="ECO:0000256" key="3">
    <source>
        <dbReference type="ARBA" id="ARBA00004240"/>
    </source>
</evidence>
<evidence type="ECO:0000256" key="14">
    <source>
        <dbReference type="ARBA" id="ARBA00023128"/>
    </source>
</evidence>
<dbReference type="InterPro" id="IPR040177">
    <property type="entry name" value="SLC30A9"/>
</dbReference>
<evidence type="ECO:0000313" key="24">
    <source>
        <dbReference type="EMBL" id="KAH7644565.1"/>
    </source>
</evidence>
<dbReference type="SUPFAM" id="SSF161111">
    <property type="entry name" value="Cation efflux protein transmembrane domain-like"/>
    <property type="match status" value="1"/>
</dbReference>
<evidence type="ECO:0000256" key="17">
    <source>
        <dbReference type="ARBA" id="ARBA00023242"/>
    </source>
</evidence>
<dbReference type="GO" id="GO:0031966">
    <property type="term" value="C:mitochondrial membrane"/>
    <property type="evidence" value="ECO:0007669"/>
    <property type="project" value="UniProtKB-SubCell"/>
</dbReference>
<proteinExistence type="inferred from homology"/>
<protein>
    <recommendedName>
        <fullName evidence="19">Proton-coupled zinc antiporter SLC30A9, mitochondrial</fullName>
    </recommendedName>
    <alternativeName>
        <fullName evidence="18">Solute carrier family 30 member 9</fullName>
    </alternativeName>
    <alternativeName>
        <fullName evidence="20">Zinc transporter 9</fullName>
    </alternativeName>
</protein>
<keyword evidence="13" id="KW-0406">Ion transport</keyword>
<keyword evidence="6" id="KW-0050">Antiport</keyword>
<accession>A0A922HXV1</accession>
<evidence type="ECO:0000256" key="12">
    <source>
        <dbReference type="ARBA" id="ARBA00023015"/>
    </source>
</evidence>
<feature type="transmembrane region" description="Helical" evidence="22">
    <location>
        <begin position="315"/>
        <end position="338"/>
    </location>
</feature>
<evidence type="ECO:0000256" key="19">
    <source>
        <dbReference type="ARBA" id="ARBA00034845"/>
    </source>
</evidence>
<keyword evidence="26" id="KW-1185">Reference proteome</keyword>
<dbReference type="PANTHER" id="PTHR13414">
    <property type="entry name" value="HUEL-CATION TRANSPORTER"/>
    <property type="match status" value="1"/>
</dbReference>
<reference evidence="24" key="2">
    <citation type="submission" date="2020-06" db="EMBL/GenBank/DDBJ databases">
        <authorList>
            <person name="Ji K."/>
            <person name="Li J."/>
        </authorList>
    </citation>
    <scope>NUCLEOTIDE SEQUENCE</scope>
    <source>
        <strain evidence="24">JKM2019</strain>
        <tissue evidence="24">Whole body</tissue>
    </source>
</reference>
<dbReference type="Pfam" id="PF01545">
    <property type="entry name" value="Cation_efflux"/>
    <property type="match status" value="1"/>
</dbReference>
<feature type="transmembrane region" description="Helical" evidence="22">
    <location>
        <begin position="350"/>
        <end position="372"/>
    </location>
</feature>
<feature type="domain" description="Cation efflux protein transmembrane" evidence="23">
    <location>
        <begin position="248"/>
        <end position="457"/>
    </location>
</feature>
<evidence type="ECO:0000256" key="5">
    <source>
        <dbReference type="ARBA" id="ARBA00022448"/>
    </source>
</evidence>
<keyword evidence="5" id="KW-0813">Transport</keyword>
<dbReference type="GO" id="GO:0006829">
    <property type="term" value="P:zinc ion transport"/>
    <property type="evidence" value="ECO:0007669"/>
    <property type="project" value="UniProtKB-KW"/>
</dbReference>
<keyword evidence="10" id="KW-0864">Zinc transport</keyword>
<evidence type="ECO:0000256" key="9">
    <source>
        <dbReference type="ARBA" id="ARBA00022833"/>
    </source>
</evidence>
<organism evidence="25 26">
    <name type="scientific">Dermatophagoides farinae</name>
    <name type="common">American house dust mite</name>
    <dbReference type="NCBI Taxonomy" id="6954"/>
    <lineage>
        <taxon>Eukaryota</taxon>
        <taxon>Metazoa</taxon>
        <taxon>Ecdysozoa</taxon>
        <taxon>Arthropoda</taxon>
        <taxon>Chelicerata</taxon>
        <taxon>Arachnida</taxon>
        <taxon>Acari</taxon>
        <taxon>Acariformes</taxon>
        <taxon>Sarcoptiformes</taxon>
        <taxon>Astigmata</taxon>
        <taxon>Psoroptidia</taxon>
        <taxon>Analgoidea</taxon>
        <taxon>Pyroglyphidae</taxon>
        <taxon>Dermatophagoidinae</taxon>
        <taxon>Dermatophagoides</taxon>
    </lineage>
</organism>
<dbReference type="InterPro" id="IPR037129">
    <property type="entry name" value="XPA_sf"/>
</dbReference>
<dbReference type="EMBL" id="SDOV01000001">
    <property type="protein sequence ID" value="KAH7644565.1"/>
    <property type="molecule type" value="Genomic_DNA"/>
</dbReference>
<keyword evidence="14" id="KW-0496">Mitochondrion</keyword>
<reference evidence="25" key="1">
    <citation type="submission" date="2013-05" db="EMBL/GenBank/DDBJ databases">
        <authorList>
            <person name="Yim A.K.Y."/>
            <person name="Chan T.F."/>
            <person name="Ji K.M."/>
            <person name="Liu X.Y."/>
            <person name="Zhou J.W."/>
            <person name="Li R.Q."/>
            <person name="Yang K.Y."/>
            <person name="Li J."/>
            <person name="Li M."/>
            <person name="Law P.T.W."/>
            <person name="Wu Y.L."/>
            <person name="Cai Z.L."/>
            <person name="Qin H."/>
            <person name="Bao Y."/>
            <person name="Leung R.K.K."/>
            <person name="Ng P.K.S."/>
            <person name="Zou J."/>
            <person name="Zhong X.J."/>
            <person name="Ran P.X."/>
            <person name="Zhong N.S."/>
            <person name="Liu Z.G."/>
            <person name="Tsui S.K.W."/>
        </authorList>
    </citation>
    <scope>NUCLEOTIDE SEQUENCE</scope>
    <source>
        <strain evidence="25">Derf</strain>
        <tissue evidence="25">Whole organism</tissue>
    </source>
</reference>
<evidence type="ECO:0000256" key="1">
    <source>
        <dbReference type="ARBA" id="ARBA00004123"/>
    </source>
</evidence>
<evidence type="ECO:0000256" key="4">
    <source>
        <dbReference type="ARBA" id="ARBA00008873"/>
    </source>
</evidence>
<keyword evidence="16" id="KW-0804">Transcription</keyword>
<feature type="transmembrane region" description="Helical" evidence="22">
    <location>
        <begin position="406"/>
        <end position="425"/>
    </location>
</feature>
<evidence type="ECO:0000256" key="7">
    <source>
        <dbReference type="ARBA" id="ARBA00022692"/>
    </source>
</evidence>
<evidence type="ECO:0000259" key="23">
    <source>
        <dbReference type="Pfam" id="PF01545"/>
    </source>
</evidence>
<evidence type="ECO:0000256" key="16">
    <source>
        <dbReference type="ARBA" id="ARBA00023163"/>
    </source>
</evidence>
<evidence type="ECO:0000256" key="15">
    <source>
        <dbReference type="ARBA" id="ARBA00023136"/>
    </source>
</evidence>